<dbReference type="OrthoDB" id="299780at2759"/>
<sequence>MGSSSSCKQMQQCQEKEVHVGSILNSITIKAAIESSECIPQEARTIQLYKSQKSILHSKESDFDKRISQLGRTEHIQNQMSSIKVQDQMGHNLLNQSNYASSSDVKSQYCIYCHQLSNSMQDQILECLDLYHESCLIQFITNQITNGNCTLICKCSEIIHTKYLRQLISDQNLLQRFFSNQLGTLQQKYQDLLHFQKNEMTQRECCWHCNKLIISQKVQLKCKHDIHKYCLKQFCTQQIEIDKTYFICFCGAQISSQLIRQFKSDSFKLILSKLFKNQLVELYNTNKFLQNKFHFKQFIKAVNYSEELKQSSYSMQIQ</sequence>
<dbReference type="AlphaFoldDB" id="A0A8S1KB88"/>
<reference evidence="1" key="1">
    <citation type="submission" date="2021-01" db="EMBL/GenBank/DDBJ databases">
        <authorList>
            <consortium name="Genoscope - CEA"/>
            <person name="William W."/>
        </authorList>
    </citation>
    <scope>NUCLEOTIDE SEQUENCE</scope>
</reference>
<evidence type="ECO:0000313" key="2">
    <source>
        <dbReference type="Proteomes" id="UP000692954"/>
    </source>
</evidence>
<name>A0A8S1KB88_9CILI</name>
<keyword evidence="2" id="KW-1185">Reference proteome</keyword>
<dbReference type="EMBL" id="CAJJDN010000003">
    <property type="protein sequence ID" value="CAD8047976.1"/>
    <property type="molecule type" value="Genomic_DNA"/>
</dbReference>
<organism evidence="1 2">
    <name type="scientific">Paramecium sonneborni</name>
    <dbReference type="NCBI Taxonomy" id="65129"/>
    <lineage>
        <taxon>Eukaryota</taxon>
        <taxon>Sar</taxon>
        <taxon>Alveolata</taxon>
        <taxon>Ciliophora</taxon>
        <taxon>Intramacronucleata</taxon>
        <taxon>Oligohymenophorea</taxon>
        <taxon>Peniculida</taxon>
        <taxon>Parameciidae</taxon>
        <taxon>Paramecium</taxon>
    </lineage>
</organism>
<accession>A0A8S1KB88</accession>
<evidence type="ECO:0008006" key="3">
    <source>
        <dbReference type="Google" id="ProtNLM"/>
    </source>
</evidence>
<dbReference type="Proteomes" id="UP000692954">
    <property type="component" value="Unassembled WGS sequence"/>
</dbReference>
<protein>
    <recommendedName>
        <fullName evidence="3">RING-type domain-containing protein</fullName>
    </recommendedName>
</protein>
<comment type="caution">
    <text evidence="1">The sequence shown here is derived from an EMBL/GenBank/DDBJ whole genome shotgun (WGS) entry which is preliminary data.</text>
</comment>
<gene>
    <name evidence="1" type="ORF">PSON_ATCC_30995.1.T0030017</name>
</gene>
<proteinExistence type="predicted"/>
<evidence type="ECO:0000313" key="1">
    <source>
        <dbReference type="EMBL" id="CAD8047976.1"/>
    </source>
</evidence>